<dbReference type="AlphaFoldDB" id="A0A9E7KMM3"/>
<protein>
    <submittedName>
        <fullName evidence="1">Uncharacterized protein</fullName>
    </submittedName>
</protein>
<keyword evidence="2" id="KW-1185">Reference proteome</keyword>
<gene>
    <name evidence="1" type="ORF">MUK42_11700</name>
</gene>
<reference evidence="1" key="1">
    <citation type="submission" date="2022-05" db="EMBL/GenBank/DDBJ databases">
        <title>The Musa troglodytarum L. genome provides insights into the mechanism of non-climacteric behaviour and enrichment of carotenoids.</title>
        <authorList>
            <person name="Wang J."/>
        </authorList>
    </citation>
    <scope>NUCLEOTIDE SEQUENCE</scope>
    <source>
        <tissue evidence="1">Leaf</tissue>
    </source>
</reference>
<name>A0A9E7KMM3_9LILI</name>
<evidence type="ECO:0000313" key="1">
    <source>
        <dbReference type="EMBL" id="URE21364.1"/>
    </source>
</evidence>
<dbReference type="EMBL" id="CP097509">
    <property type="protein sequence ID" value="URE21364.1"/>
    <property type="molecule type" value="Genomic_DNA"/>
</dbReference>
<proteinExistence type="predicted"/>
<sequence>MPSLWNLRQAQVQRSIQAKKASATSDGGNMTQSSWSAWSYKIAVHVA</sequence>
<accession>A0A9E7KMM3</accession>
<dbReference type="Proteomes" id="UP001055439">
    <property type="component" value="Chromosome 7"/>
</dbReference>
<evidence type="ECO:0000313" key="2">
    <source>
        <dbReference type="Proteomes" id="UP001055439"/>
    </source>
</evidence>
<organism evidence="1 2">
    <name type="scientific">Musa troglodytarum</name>
    <name type="common">fe'i banana</name>
    <dbReference type="NCBI Taxonomy" id="320322"/>
    <lineage>
        <taxon>Eukaryota</taxon>
        <taxon>Viridiplantae</taxon>
        <taxon>Streptophyta</taxon>
        <taxon>Embryophyta</taxon>
        <taxon>Tracheophyta</taxon>
        <taxon>Spermatophyta</taxon>
        <taxon>Magnoliopsida</taxon>
        <taxon>Liliopsida</taxon>
        <taxon>Zingiberales</taxon>
        <taxon>Musaceae</taxon>
        <taxon>Musa</taxon>
    </lineage>
</organism>